<dbReference type="GO" id="GO:0005634">
    <property type="term" value="C:nucleus"/>
    <property type="evidence" value="ECO:0007669"/>
    <property type="project" value="UniProtKB-SubCell"/>
</dbReference>
<keyword evidence="8" id="KW-0539">Nucleus</keyword>
<dbReference type="GO" id="GO:0001006">
    <property type="term" value="F:RNA polymerase III type 3 promoter sequence-specific DNA binding"/>
    <property type="evidence" value="ECO:0007669"/>
    <property type="project" value="TreeGrafter"/>
</dbReference>
<dbReference type="PROSITE" id="PS50114">
    <property type="entry name" value="GATA_ZN_FINGER_2"/>
    <property type="match status" value="1"/>
</dbReference>
<dbReference type="Gene3D" id="1.10.472.170">
    <property type="match status" value="1"/>
</dbReference>
<keyword evidence="4 9" id="KW-0863">Zinc-finger</keyword>
<evidence type="ECO:0000256" key="2">
    <source>
        <dbReference type="ARBA" id="ARBA00010857"/>
    </source>
</evidence>
<evidence type="ECO:0000256" key="4">
    <source>
        <dbReference type="ARBA" id="ARBA00022771"/>
    </source>
</evidence>
<keyword evidence="3" id="KW-0479">Metal-binding</keyword>
<dbReference type="GO" id="GO:0006355">
    <property type="term" value="P:regulation of DNA-templated transcription"/>
    <property type="evidence" value="ECO:0007669"/>
    <property type="project" value="InterPro"/>
</dbReference>
<reference evidence="12" key="1">
    <citation type="submission" date="2022-07" db="EMBL/GenBank/DDBJ databases">
        <title>Phylogenomic reconstructions and comparative analyses of Kickxellomycotina fungi.</title>
        <authorList>
            <person name="Reynolds N.K."/>
            <person name="Stajich J.E."/>
            <person name="Barry K."/>
            <person name="Grigoriev I.V."/>
            <person name="Crous P."/>
            <person name="Smith M.E."/>
        </authorList>
    </citation>
    <scope>NUCLEOTIDE SEQUENCE</scope>
    <source>
        <strain evidence="12">RSA 567</strain>
    </source>
</reference>
<feature type="compositionally biased region" description="Basic and acidic residues" evidence="10">
    <location>
        <begin position="32"/>
        <end position="43"/>
    </location>
</feature>
<feature type="domain" description="GATA-type" evidence="11">
    <location>
        <begin position="90"/>
        <end position="119"/>
    </location>
</feature>
<dbReference type="OrthoDB" id="511529at2759"/>
<sequence length="709" mass="77786">MPKANRNISAKLLAMRFMQREGEQKVTQEIEEREKAQQSEAHWHLPKSRRPKRAPKVRVEYVSDYLSLTQTVGNGRRTFQMAKSTKHGGCSSCGALADALTFDTSEGCQVCTACGLVLEQSVLADTLEHVNASHRTYQSDWGLRLGIAVDHTITHRTADAPSDAPLATSDIPAASVAAKAVHRRSNAAAQRRAKEVSRVMTFIRRVAAAVQLSGLVDRCQYLFHLALAQQPLRLGRAGELAAGACLVLAAREASQAVRIQDVATALGTTRFELGKVLRKLNAQLQIAQETSPEAYLERYINQIFAQYQELQQTLSDSEPAAVAGGHPPWEPTLPNTELSDLDRLFDPPHRRPVIELAGAIHRLSVLHQLGTGFKPDACYGAVITMTLQAYSYAHLAAIYRHTTSLAGTAAIGPLNTSSAQTPVPATLENHATLNPAGVSPALLRRLVGLFFSQLGGSEASLSARLTELQRLIVLLAHQLPWGQRAKPTHAYQFIMDVVKYHTAVQERLTQHLSAAEQSMSNRVSAADVEKLRMLLKRPSVQRAVSAPHTFCQSQADIQRAVQLDQAKQLMCRTQPNSTFHTSPAPSPSIAIEPIHLLLQRLLLAGVDETLLLQATTEQLSAITRRIEHPTPPCTIAKAQFEYDLCPDNAAYTSEELKTGCCFCGQWHGYKVRKRNDPSSALAQESQHIQSDATLTDNDLAPSELQLYLK</sequence>
<comment type="similarity">
    <text evidence="2">Belongs to the TFIIB family.</text>
</comment>
<dbReference type="PANTHER" id="PTHR11618">
    <property type="entry name" value="TRANSCRIPTION INITIATION FACTOR IIB-RELATED"/>
    <property type="match status" value="1"/>
</dbReference>
<evidence type="ECO:0000256" key="8">
    <source>
        <dbReference type="ARBA" id="ARBA00023242"/>
    </source>
</evidence>
<evidence type="ECO:0000313" key="13">
    <source>
        <dbReference type="Proteomes" id="UP001151582"/>
    </source>
</evidence>
<dbReference type="GO" id="GO:0097550">
    <property type="term" value="C:transcription preinitiation complex"/>
    <property type="evidence" value="ECO:0007669"/>
    <property type="project" value="TreeGrafter"/>
</dbReference>
<dbReference type="Proteomes" id="UP001151582">
    <property type="component" value="Unassembled WGS sequence"/>
</dbReference>
<comment type="caution">
    <text evidence="12">The sequence shown here is derived from an EMBL/GenBank/DDBJ whole genome shotgun (WGS) entry which is preliminary data.</text>
</comment>
<dbReference type="InterPro" id="IPR000679">
    <property type="entry name" value="Znf_GATA"/>
</dbReference>
<organism evidence="12 13">
    <name type="scientific">Dimargaris verticillata</name>
    <dbReference type="NCBI Taxonomy" id="2761393"/>
    <lineage>
        <taxon>Eukaryota</taxon>
        <taxon>Fungi</taxon>
        <taxon>Fungi incertae sedis</taxon>
        <taxon>Zoopagomycota</taxon>
        <taxon>Kickxellomycotina</taxon>
        <taxon>Dimargaritomycetes</taxon>
        <taxon>Dimargaritales</taxon>
        <taxon>Dimargaritaceae</taxon>
        <taxon>Dimargaris</taxon>
    </lineage>
</organism>
<evidence type="ECO:0000256" key="5">
    <source>
        <dbReference type="ARBA" id="ARBA00022833"/>
    </source>
</evidence>
<dbReference type="InterPro" id="IPR036915">
    <property type="entry name" value="Cyclin-like_sf"/>
</dbReference>
<evidence type="ECO:0000256" key="7">
    <source>
        <dbReference type="ARBA" id="ARBA00023163"/>
    </source>
</evidence>
<dbReference type="AlphaFoldDB" id="A0A9W8AX76"/>
<comment type="subcellular location">
    <subcellularLocation>
        <location evidence="1">Nucleus</location>
    </subcellularLocation>
</comment>
<dbReference type="GO" id="GO:0000126">
    <property type="term" value="C:transcription factor TFIIIB complex"/>
    <property type="evidence" value="ECO:0007669"/>
    <property type="project" value="TreeGrafter"/>
</dbReference>
<name>A0A9W8AX76_9FUNG</name>
<feature type="region of interest" description="Disordered" evidence="10">
    <location>
        <begin position="32"/>
        <end position="54"/>
    </location>
</feature>
<accession>A0A9W8AX76</accession>
<dbReference type="InterPro" id="IPR000812">
    <property type="entry name" value="TFIIB"/>
</dbReference>
<dbReference type="PANTHER" id="PTHR11618:SF4">
    <property type="entry name" value="TRANSCRIPTION FACTOR IIIB 90 KDA SUBUNIT"/>
    <property type="match status" value="1"/>
</dbReference>
<keyword evidence="13" id="KW-1185">Reference proteome</keyword>
<gene>
    <name evidence="12" type="ORF">H4R34_005033</name>
</gene>
<dbReference type="GO" id="GO:0070897">
    <property type="term" value="P:transcription preinitiation complex assembly"/>
    <property type="evidence" value="ECO:0007669"/>
    <property type="project" value="InterPro"/>
</dbReference>
<evidence type="ECO:0000259" key="11">
    <source>
        <dbReference type="PROSITE" id="PS50114"/>
    </source>
</evidence>
<keyword evidence="7" id="KW-0804">Transcription</keyword>
<dbReference type="GO" id="GO:0000995">
    <property type="term" value="F:RNA polymerase III general transcription initiation factor activity"/>
    <property type="evidence" value="ECO:0007669"/>
    <property type="project" value="TreeGrafter"/>
</dbReference>
<keyword evidence="5" id="KW-0862">Zinc</keyword>
<dbReference type="GO" id="GO:0008270">
    <property type="term" value="F:zinc ion binding"/>
    <property type="evidence" value="ECO:0007669"/>
    <property type="project" value="UniProtKB-KW"/>
</dbReference>
<evidence type="ECO:0000256" key="9">
    <source>
        <dbReference type="PROSITE-ProRule" id="PRU00094"/>
    </source>
</evidence>
<evidence type="ECO:0000256" key="3">
    <source>
        <dbReference type="ARBA" id="ARBA00022723"/>
    </source>
</evidence>
<dbReference type="Pfam" id="PF10175">
    <property type="entry name" value="MPP6"/>
    <property type="match status" value="1"/>
</dbReference>
<evidence type="ECO:0000256" key="6">
    <source>
        <dbReference type="ARBA" id="ARBA00023015"/>
    </source>
</evidence>
<proteinExistence type="inferred from homology"/>
<feature type="compositionally biased region" description="Basic residues" evidence="10">
    <location>
        <begin position="44"/>
        <end position="54"/>
    </location>
</feature>
<protein>
    <recommendedName>
        <fullName evidence="11">GATA-type domain-containing protein</fullName>
    </recommendedName>
</protein>
<evidence type="ECO:0000256" key="1">
    <source>
        <dbReference type="ARBA" id="ARBA00004123"/>
    </source>
</evidence>
<dbReference type="SUPFAM" id="SSF47954">
    <property type="entry name" value="Cyclin-like"/>
    <property type="match status" value="1"/>
</dbReference>
<dbReference type="CDD" id="cd00043">
    <property type="entry name" value="CYCLIN_SF"/>
    <property type="match status" value="1"/>
</dbReference>
<dbReference type="PRINTS" id="PR00685">
    <property type="entry name" value="TIFACTORIIB"/>
</dbReference>
<dbReference type="EMBL" id="JANBQB010000799">
    <property type="protein sequence ID" value="KAJ1973559.1"/>
    <property type="molecule type" value="Genomic_DNA"/>
</dbReference>
<evidence type="ECO:0000256" key="10">
    <source>
        <dbReference type="SAM" id="MobiDB-lite"/>
    </source>
</evidence>
<dbReference type="SUPFAM" id="SSF57783">
    <property type="entry name" value="Zinc beta-ribbon"/>
    <property type="match status" value="1"/>
</dbReference>
<keyword evidence="6" id="KW-0805">Transcription regulation</keyword>
<evidence type="ECO:0000313" key="12">
    <source>
        <dbReference type="EMBL" id="KAJ1973559.1"/>
    </source>
</evidence>